<evidence type="ECO:0008006" key="4">
    <source>
        <dbReference type="Google" id="ProtNLM"/>
    </source>
</evidence>
<evidence type="ECO:0000256" key="1">
    <source>
        <dbReference type="SAM" id="SignalP"/>
    </source>
</evidence>
<comment type="caution">
    <text evidence="2">The sequence shown here is derived from an EMBL/GenBank/DDBJ whole genome shotgun (WGS) entry which is preliminary data.</text>
</comment>
<proteinExistence type="predicted"/>
<dbReference type="EMBL" id="RAWI01000470">
    <property type="protein sequence ID" value="RKH92536.1"/>
    <property type="molecule type" value="Genomic_DNA"/>
</dbReference>
<keyword evidence="3" id="KW-1185">Reference proteome</keyword>
<name>A0ABX9Q8I6_9BACT</name>
<dbReference type="Proteomes" id="UP000278907">
    <property type="component" value="Unassembled WGS sequence"/>
</dbReference>
<dbReference type="PROSITE" id="PS51257">
    <property type="entry name" value="PROKAR_LIPOPROTEIN"/>
    <property type="match status" value="1"/>
</dbReference>
<sequence length="182" mass="19323">MTWMRWMGPLALSLVSLGCAGASTRPEAEGARVTLASVDPACSTEKSTQCLCVGTPGAAALQLEEIGVDLNALKTGGVPCVQGDFDEDGQPDYAFPGKGYSCNQPVPVRVLFTKDGQVRDVLALSREVSCLQLYAPRSTPGPHGEPATERQGLVDWGEGNATWVYLLDGKQWAATTHPSESR</sequence>
<feature type="signal peptide" evidence="1">
    <location>
        <begin position="1"/>
        <end position="22"/>
    </location>
</feature>
<evidence type="ECO:0000313" key="2">
    <source>
        <dbReference type="EMBL" id="RKH92536.1"/>
    </source>
</evidence>
<evidence type="ECO:0000313" key="3">
    <source>
        <dbReference type="Proteomes" id="UP000278907"/>
    </source>
</evidence>
<protein>
    <recommendedName>
        <fullName evidence="4">Lipoprotein</fullName>
    </recommendedName>
</protein>
<reference evidence="2 3" key="1">
    <citation type="submission" date="2018-09" db="EMBL/GenBank/DDBJ databases">
        <authorList>
            <person name="Livingstone P.G."/>
            <person name="Whitworth D.E."/>
        </authorList>
    </citation>
    <scope>NUCLEOTIDE SEQUENCE [LARGE SCALE GENOMIC DNA]</scope>
    <source>
        <strain evidence="2 3">CA031B</strain>
    </source>
</reference>
<gene>
    <name evidence="2" type="ORF">D7Y13_36360</name>
</gene>
<feature type="chain" id="PRO_5045109172" description="Lipoprotein" evidence="1">
    <location>
        <begin position="23"/>
        <end position="182"/>
    </location>
</feature>
<keyword evidence="1" id="KW-0732">Signal</keyword>
<organism evidence="2 3">
    <name type="scientific">Corallococcus praedator</name>
    <dbReference type="NCBI Taxonomy" id="2316724"/>
    <lineage>
        <taxon>Bacteria</taxon>
        <taxon>Pseudomonadati</taxon>
        <taxon>Myxococcota</taxon>
        <taxon>Myxococcia</taxon>
        <taxon>Myxococcales</taxon>
        <taxon>Cystobacterineae</taxon>
        <taxon>Myxococcaceae</taxon>
        <taxon>Corallococcus</taxon>
    </lineage>
</organism>
<accession>A0ABX9Q8I6</accession>